<name>M3Z0Y8_MUSPF</name>
<feature type="region of interest" description="Disordered" evidence="1">
    <location>
        <begin position="1"/>
        <end position="41"/>
    </location>
</feature>
<dbReference type="HOGENOM" id="CLU_2352080_0_0_1"/>
<evidence type="ECO:0000256" key="1">
    <source>
        <dbReference type="SAM" id="MobiDB-lite"/>
    </source>
</evidence>
<dbReference type="EMBL" id="AEYP01003287">
    <property type="status" value="NOT_ANNOTATED_CDS"/>
    <property type="molecule type" value="Genomic_DNA"/>
</dbReference>
<proteinExistence type="predicted"/>
<organism evidence="2">
    <name type="scientific">Mustela putorius furo</name>
    <name type="common">European domestic ferret</name>
    <name type="synonym">Mustela furo</name>
    <dbReference type="NCBI Taxonomy" id="9669"/>
    <lineage>
        <taxon>Eukaryota</taxon>
        <taxon>Metazoa</taxon>
        <taxon>Chordata</taxon>
        <taxon>Craniata</taxon>
        <taxon>Vertebrata</taxon>
        <taxon>Euteleostomi</taxon>
        <taxon>Mammalia</taxon>
        <taxon>Eutheria</taxon>
        <taxon>Laurasiatheria</taxon>
        <taxon>Carnivora</taxon>
        <taxon>Caniformia</taxon>
        <taxon>Musteloidea</taxon>
        <taxon>Mustelidae</taxon>
        <taxon>Mustelinae</taxon>
        <taxon>Mustela</taxon>
    </lineage>
</organism>
<dbReference type="AlphaFoldDB" id="M3Z0Y8"/>
<evidence type="ECO:0000313" key="2">
    <source>
        <dbReference type="Ensembl" id="ENSMPUP00000017250.1"/>
    </source>
</evidence>
<reference evidence="2" key="1">
    <citation type="submission" date="2024-06" db="UniProtKB">
        <authorList>
            <consortium name="Ensembl"/>
        </authorList>
    </citation>
    <scope>IDENTIFICATION</scope>
</reference>
<dbReference type="InParanoid" id="M3Z0Y8"/>
<protein>
    <submittedName>
        <fullName evidence="2">Uncharacterized protein</fullName>
    </submittedName>
</protein>
<accession>M3Z0Y8</accession>
<dbReference type="Ensembl" id="ENSMPUT00000017506.1">
    <property type="protein sequence ID" value="ENSMPUP00000017250.1"/>
    <property type="gene ID" value="ENSMPUG00000017360.1"/>
</dbReference>
<sequence length="97" mass="11384">ACLNVKPTHRSAAPRDDRHRRERWRKGDPDRTQKDDRVRWRGEDHHLQAQERGLGGSQLCPHRIAAFSLQPPERRGSECLLFKLLRLWCLLRAGANR</sequence>
<feature type="compositionally biased region" description="Basic and acidic residues" evidence="1">
    <location>
        <begin position="13"/>
        <end position="41"/>
    </location>
</feature>